<evidence type="ECO:0000259" key="9">
    <source>
        <dbReference type="Pfam" id="PF18565"/>
    </source>
</evidence>
<name>A0A1H1R893_MUCMA</name>
<dbReference type="PROSITE" id="PS00608">
    <property type="entry name" value="GLYCOSYL_HYDROL_F2_2"/>
    <property type="match status" value="1"/>
</dbReference>
<evidence type="ECO:0000256" key="4">
    <source>
        <dbReference type="SAM" id="SignalP"/>
    </source>
</evidence>
<evidence type="ECO:0000259" key="5">
    <source>
        <dbReference type="Pfam" id="PF00703"/>
    </source>
</evidence>
<dbReference type="Gene3D" id="3.20.20.80">
    <property type="entry name" value="Glycosidases"/>
    <property type="match status" value="1"/>
</dbReference>
<feature type="domain" description="Glycosyl hydrolases family 2 sugar binding" evidence="7">
    <location>
        <begin position="83"/>
        <end position="178"/>
    </location>
</feature>
<evidence type="ECO:0000259" key="8">
    <source>
        <dbReference type="Pfam" id="PF16355"/>
    </source>
</evidence>
<proteinExistence type="inferred from homology"/>
<organism evidence="10 11">
    <name type="scientific">Mucilaginibacter mallensis</name>
    <dbReference type="NCBI Taxonomy" id="652787"/>
    <lineage>
        <taxon>Bacteria</taxon>
        <taxon>Pseudomonadati</taxon>
        <taxon>Bacteroidota</taxon>
        <taxon>Sphingobacteriia</taxon>
        <taxon>Sphingobacteriales</taxon>
        <taxon>Sphingobacteriaceae</taxon>
        <taxon>Mucilaginibacter</taxon>
    </lineage>
</organism>
<evidence type="ECO:0000256" key="3">
    <source>
        <dbReference type="ARBA" id="ARBA00023295"/>
    </source>
</evidence>
<dbReference type="InterPro" id="IPR008979">
    <property type="entry name" value="Galactose-bd-like_sf"/>
</dbReference>
<dbReference type="PANTHER" id="PTHR42732">
    <property type="entry name" value="BETA-GALACTOSIDASE"/>
    <property type="match status" value="1"/>
</dbReference>
<dbReference type="GO" id="GO:0004553">
    <property type="term" value="F:hydrolase activity, hydrolyzing O-glycosyl compounds"/>
    <property type="evidence" value="ECO:0007669"/>
    <property type="project" value="InterPro"/>
</dbReference>
<keyword evidence="2" id="KW-0378">Hydrolase</keyword>
<dbReference type="PRINTS" id="PR00132">
    <property type="entry name" value="GLHYDRLASE2"/>
</dbReference>
<sequence length="812" mass="89643">MKKLVSFTLLLFVSIATCLAQQTRVVSSFDGDWSFHLGDVTGAEANDFNDNSWRKVTLPHDWDIETKIAPKASTGGGGGFFWGGIGWYRKTFDIPVGMADKRTTIEFEGIYMNADVWVNGTHVAMQPYGYTSFITDITTQLKTGKNTIVVKVDNSQQRNSRWYSGSGIYRHVWLTVTPLVHIAPRGVFFYTEHANSIKADVGVKTTVANDGNASALVVIQNKLIAQDGSEIPVKEQSISLPGNSKQEIAQQITVMRPNLWSPDMPLRYRLVSRILVNGVLNDEVTTKVGIRELAWSAKAGFTINGKVYKLNGGCIHHDNGVLGAAAFDRAEIRKVQLLKNAGFNELRTSHNPPSPALLNACDSLGMLVMDEAFDCWSKGKNAKDYSVYFKDWWQKDIDAFVFRDRNHPAVIMWSTGNEIPGSMDPEIGGVYGQQLVDRIKQDDPTRPITQALLGLPKTASDSAVILKQRNALDIVGCNYNMEALIKDEVNSPQRVLIGTESMPDDPADRWGLLANANFVIGDNVWTAMDYLGESGIGRYFYEGDPTEPVDSTGKPIWMANDKLYPWHGGVSGDLDILGFSKPVAHYRNIVWNRGENIYMGVRQADVKNDHKLVRTGWSIYPVTESWTYPGQENKPMEVEVYTRYSKVSLYLNDQLIETKDVTPKDKFKVTFTVPYAAGVLKAVGQADGKEAQSAQLETAGPAKDIRLTADKKILKADGQDLCFITVEIVDRDGKLQPNSNDRIKFNIQGVGTIQGLGNANLKGEDAYVGTQCDVLNGRALIVLRSTKAAGILVLNAQSPGLKPAVLLLSTTK</sequence>
<dbReference type="InterPro" id="IPR006103">
    <property type="entry name" value="Glyco_hydro_2_cat"/>
</dbReference>
<dbReference type="SUPFAM" id="SSF51445">
    <property type="entry name" value="(Trans)glycosidases"/>
    <property type="match status" value="1"/>
</dbReference>
<keyword evidence="11" id="KW-1185">Reference proteome</keyword>
<evidence type="ECO:0000313" key="11">
    <source>
        <dbReference type="Proteomes" id="UP000199679"/>
    </source>
</evidence>
<evidence type="ECO:0000259" key="7">
    <source>
        <dbReference type="Pfam" id="PF02837"/>
    </source>
</evidence>
<dbReference type="InterPro" id="IPR006102">
    <property type="entry name" value="Ig-like_GH2"/>
</dbReference>
<dbReference type="AlphaFoldDB" id="A0A1H1R893"/>
<dbReference type="InterPro" id="IPR036156">
    <property type="entry name" value="Beta-gal/glucu_dom_sf"/>
</dbReference>
<dbReference type="InterPro" id="IPR023232">
    <property type="entry name" value="Glyco_hydro_2_AS"/>
</dbReference>
<reference evidence="10 11" key="1">
    <citation type="submission" date="2016-10" db="EMBL/GenBank/DDBJ databases">
        <authorList>
            <person name="de Groot N.N."/>
        </authorList>
    </citation>
    <scope>NUCLEOTIDE SEQUENCE [LARGE SCALE GENOMIC DNA]</scope>
    <source>
        <strain evidence="10 11">MP1X4</strain>
    </source>
</reference>
<dbReference type="RefSeq" id="WP_091369813.1">
    <property type="nucleotide sequence ID" value="NZ_LT629740.1"/>
</dbReference>
<feature type="signal peptide" evidence="4">
    <location>
        <begin position="1"/>
        <end position="20"/>
    </location>
</feature>
<evidence type="ECO:0000256" key="2">
    <source>
        <dbReference type="ARBA" id="ARBA00022801"/>
    </source>
</evidence>
<dbReference type="PANTHER" id="PTHR42732:SF1">
    <property type="entry name" value="BETA-MANNOSIDASE"/>
    <property type="match status" value="1"/>
</dbReference>
<dbReference type="EMBL" id="LT629740">
    <property type="protein sequence ID" value="SDS31865.1"/>
    <property type="molecule type" value="Genomic_DNA"/>
</dbReference>
<dbReference type="Pfam" id="PF18565">
    <property type="entry name" value="Glyco_hydro2_C5"/>
    <property type="match status" value="1"/>
</dbReference>
<dbReference type="InterPro" id="IPR040605">
    <property type="entry name" value="Glyco_hydro2_dom5"/>
</dbReference>
<dbReference type="Gene3D" id="2.60.120.260">
    <property type="entry name" value="Galactose-binding domain-like"/>
    <property type="match status" value="1"/>
</dbReference>
<dbReference type="STRING" id="652787.SAMN05216490_0939"/>
<feature type="domain" description="Glycoside hydrolase family 2 immunoglobulin-like beta-sandwich" evidence="5">
    <location>
        <begin position="181"/>
        <end position="291"/>
    </location>
</feature>
<comment type="similarity">
    <text evidence="1">Belongs to the glycosyl hydrolase 2 family.</text>
</comment>
<dbReference type="SUPFAM" id="SSF49303">
    <property type="entry name" value="beta-Galactosidase/glucuronidase domain"/>
    <property type="match status" value="1"/>
</dbReference>
<keyword evidence="3" id="KW-0326">Glycosidase</keyword>
<evidence type="ECO:0000313" key="10">
    <source>
        <dbReference type="EMBL" id="SDS31865.1"/>
    </source>
</evidence>
<dbReference type="InterPro" id="IPR032311">
    <property type="entry name" value="DUF4982"/>
</dbReference>
<dbReference type="Pfam" id="PF02837">
    <property type="entry name" value="Glyco_hydro_2_N"/>
    <property type="match status" value="1"/>
</dbReference>
<dbReference type="InterPro" id="IPR051913">
    <property type="entry name" value="GH2_Domain-Containing"/>
</dbReference>
<dbReference type="InterPro" id="IPR013783">
    <property type="entry name" value="Ig-like_fold"/>
</dbReference>
<dbReference type="InterPro" id="IPR017853">
    <property type="entry name" value="GH"/>
</dbReference>
<dbReference type="InterPro" id="IPR006101">
    <property type="entry name" value="Glyco_hydro_2"/>
</dbReference>
<accession>A0A1H1R893</accession>
<dbReference type="OrthoDB" id="9801077at2"/>
<feature type="chain" id="PRO_5009258560" evidence="4">
    <location>
        <begin position="21"/>
        <end position="812"/>
    </location>
</feature>
<dbReference type="SUPFAM" id="SSF49785">
    <property type="entry name" value="Galactose-binding domain-like"/>
    <property type="match status" value="1"/>
</dbReference>
<dbReference type="Proteomes" id="UP000199679">
    <property type="component" value="Chromosome I"/>
</dbReference>
<keyword evidence="4" id="KW-0732">Signal</keyword>
<dbReference type="Pfam" id="PF00703">
    <property type="entry name" value="Glyco_hydro_2"/>
    <property type="match status" value="1"/>
</dbReference>
<feature type="domain" description="Glycoside hydrolase family 2 catalytic" evidence="6">
    <location>
        <begin position="300"/>
        <end position="453"/>
    </location>
</feature>
<dbReference type="InterPro" id="IPR006104">
    <property type="entry name" value="Glyco_hydro_2_N"/>
</dbReference>
<dbReference type="Gene3D" id="2.60.40.10">
    <property type="entry name" value="Immunoglobulins"/>
    <property type="match status" value="3"/>
</dbReference>
<feature type="domain" description="Glycoside hydrolase family 2" evidence="9">
    <location>
        <begin position="705"/>
        <end position="804"/>
    </location>
</feature>
<protein>
    <submittedName>
        <fullName evidence="10">Beta-galactosidase</fullName>
    </submittedName>
</protein>
<feature type="domain" description="DUF4982" evidence="8">
    <location>
        <begin position="634"/>
        <end position="690"/>
    </location>
</feature>
<dbReference type="Pfam" id="PF16355">
    <property type="entry name" value="DUF4982"/>
    <property type="match status" value="1"/>
</dbReference>
<gene>
    <name evidence="10" type="ORF">SAMN05216490_0939</name>
</gene>
<evidence type="ECO:0000256" key="1">
    <source>
        <dbReference type="ARBA" id="ARBA00007401"/>
    </source>
</evidence>
<dbReference type="GO" id="GO:0005975">
    <property type="term" value="P:carbohydrate metabolic process"/>
    <property type="evidence" value="ECO:0007669"/>
    <property type="project" value="InterPro"/>
</dbReference>
<evidence type="ECO:0000259" key="6">
    <source>
        <dbReference type="Pfam" id="PF02836"/>
    </source>
</evidence>
<dbReference type="Pfam" id="PF02836">
    <property type="entry name" value="Glyco_hydro_2_C"/>
    <property type="match status" value="1"/>
</dbReference>